<accession>A0A6I8UP60</accession>
<gene>
    <name evidence="2" type="primary">Spc25</name>
</gene>
<dbReference type="Proteomes" id="UP000001819">
    <property type="component" value="Chromosome 2"/>
</dbReference>
<dbReference type="KEGG" id="dpo:4801418"/>
<dbReference type="InParanoid" id="A0A6I8UP60"/>
<reference evidence="2" key="2">
    <citation type="submission" date="2025-08" db="UniProtKB">
        <authorList>
            <consortium name="RefSeq"/>
        </authorList>
    </citation>
    <scope>IDENTIFICATION</scope>
    <source>
        <strain evidence="2">MV-25-SWS-2005</strain>
        <tissue evidence="2">Whole body</tissue>
    </source>
</reference>
<dbReference type="FunCoup" id="A0A6I8UP60">
    <property type="interactions" value="63"/>
</dbReference>
<proteinExistence type="predicted"/>
<reference evidence="1" key="1">
    <citation type="submission" date="2024-06" db="UniProtKB">
        <authorList>
            <consortium name="RefSeq"/>
        </authorList>
    </citation>
    <scope>NUCLEOTIDE SEQUENCE [LARGE SCALE GENOMIC DNA]</scope>
    <source>
        <strain evidence="1">MV2-25</strain>
    </source>
</reference>
<sequence>MAMTDMIDLQASEGDLSDYYMRLKKIFSNETRLQSREASISKRSSRVHKNILSAKEAIERQERDFGKLQKVLLNRNQELERRFTLGEALAQQLEVTRQRNADMEAQLLRHTTEGRQRSNELMECMHSLKQATGTYINHEAFPARLNGVSVVRADDGDIKLIPFSLDGNDADGLHTLWRSLHTRTDNASKWRKLISDQEVAGASPVTPSGSERPKATLKHSNFMPTSIIEIDLTSPTNDAS</sequence>
<dbReference type="AlphaFoldDB" id="A0A6I8UP60"/>
<dbReference type="RefSeq" id="XP_001358514.5">
    <property type="nucleotide sequence ID" value="XM_001358477.5"/>
</dbReference>
<evidence type="ECO:0000313" key="2">
    <source>
        <dbReference type="RefSeq" id="XP_001358514.5"/>
    </source>
</evidence>
<keyword evidence="1" id="KW-1185">Reference proteome</keyword>
<evidence type="ECO:0000313" key="1">
    <source>
        <dbReference type="Proteomes" id="UP000001819"/>
    </source>
</evidence>
<name>A0A6I8UP60_DROPS</name>
<protein>
    <submittedName>
        <fullName evidence="2">Kinetochore protein Spc25</fullName>
    </submittedName>
</protein>
<organism evidence="1 2">
    <name type="scientific">Drosophila pseudoobscura pseudoobscura</name>
    <name type="common">Fruit fly</name>
    <dbReference type="NCBI Taxonomy" id="46245"/>
    <lineage>
        <taxon>Eukaryota</taxon>
        <taxon>Metazoa</taxon>
        <taxon>Ecdysozoa</taxon>
        <taxon>Arthropoda</taxon>
        <taxon>Hexapoda</taxon>
        <taxon>Insecta</taxon>
        <taxon>Pterygota</taxon>
        <taxon>Neoptera</taxon>
        <taxon>Endopterygota</taxon>
        <taxon>Diptera</taxon>
        <taxon>Brachycera</taxon>
        <taxon>Muscomorpha</taxon>
        <taxon>Ephydroidea</taxon>
        <taxon>Drosophilidae</taxon>
        <taxon>Drosophila</taxon>
        <taxon>Sophophora</taxon>
    </lineage>
</organism>